<sequence length="326" mass="36608">MRYKQAIAYDDANFKEVSMQRQYPIGTPGVPWGKTEKQQWLERQSVKRSYNDEVVSQIEQLKHAFETAEYGQLHYQTQDYTLYALTTSHWNENNPTVLVTGGVHGYETSGIHGALDFASTQAKKYEEQYNFIILPCLSPWGYETINRWNPDAIDPNRSFYDNSPAQESALATQFVLQKSNNILCHIDLHETTDSDNSEFRPALAARDGKENHNWNIPDGFYLVGHTQKPAAEFQKCVIEEVKAVTQIAPSDINNQLIGVPIEQFGVINYDGTALGLCMGMTNAPYVTTTEVYPDGKNATPESCIVGQVAAICGALKFLQSNSRPSY</sequence>
<dbReference type="InterPro" id="IPR000834">
    <property type="entry name" value="Peptidase_M14"/>
</dbReference>
<name>A0A8I0N087_9GAMM</name>
<comment type="similarity">
    <text evidence="1">Belongs to the peptidase M14 family.</text>
</comment>
<dbReference type="Pfam" id="PF00246">
    <property type="entry name" value="Peptidase_M14"/>
    <property type="match status" value="1"/>
</dbReference>
<dbReference type="Proteomes" id="UP000660708">
    <property type="component" value="Unassembled WGS sequence"/>
</dbReference>
<dbReference type="SUPFAM" id="SSF53187">
    <property type="entry name" value="Zn-dependent exopeptidases"/>
    <property type="match status" value="1"/>
</dbReference>
<dbReference type="GO" id="GO:0004181">
    <property type="term" value="F:metallocarboxypeptidase activity"/>
    <property type="evidence" value="ECO:0007669"/>
    <property type="project" value="InterPro"/>
</dbReference>
<gene>
    <name evidence="3" type="ORF">PPEP_b0207</name>
</gene>
<dbReference type="CDD" id="cd06231">
    <property type="entry name" value="M14_REP34-like"/>
    <property type="match status" value="1"/>
</dbReference>
<proteinExistence type="inferred from homology"/>
<reference evidence="3 4" key="1">
    <citation type="submission" date="2015-06" db="EMBL/GenBank/DDBJ databases">
        <title>Genome sequence of Pseudoalteromonas peptidolytica.</title>
        <authorList>
            <person name="Xie B.-B."/>
            <person name="Rong J.-C."/>
            <person name="Qin Q.-L."/>
            <person name="Zhang Y.-Z."/>
        </authorList>
    </citation>
    <scope>NUCLEOTIDE SEQUENCE [LARGE SCALE GENOMIC DNA]</scope>
    <source>
        <strain evidence="3 4">F12-50-A1</strain>
    </source>
</reference>
<dbReference type="GO" id="GO:0006508">
    <property type="term" value="P:proteolysis"/>
    <property type="evidence" value="ECO:0007669"/>
    <property type="project" value="InterPro"/>
</dbReference>
<feature type="domain" description="Peptidase M14" evidence="2">
    <location>
        <begin position="46"/>
        <end position="326"/>
    </location>
</feature>
<evidence type="ECO:0000313" key="3">
    <source>
        <dbReference type="EMBL" id="MBE0348461.1"/>
    </source>
</evidence>
<accession>A0A8I0N087</accession>
<protein>
    <recommendedName>
        <fullName evidence="2">Peptidase M14 domain-containing protein</fullName>
    </recommendedName>
</protein>
<dbReference type="PROSITE" id="PS52035">
    <property type="entry name" value="PEPTIDASE_M14"/>
    <property type="match status" value="1"/>
</dbReference>
<dbReference type="EMBL" id="AQHF01000033">
    <property type="protein sequence ID" value="MBE0348461.1"/>
    <property type="molecule type" value="Genomic_DNA"/>
</dbReference>
<dbReference type="GO" id="GO:0008270">
    <property type="term" value="F:zinc ion binding"/>
    <property type="evidence" value="ECO:0007669"/>
    <property type="project" value="InterPro"/>
</dbReference>
<comment type="caution">
    <text evidence="1">Lacks conserved residue(s) required for the propagation of feature annotation.</text>
</comment>
<dbReference type="AlphaFoldDB" id="A0A8I0N087"/>
<organism evidence="3 4">
    <name type="scientific">Pseudoalteromonas peptidolytica F12-50-A1</name>
    <dbReference type="NCBI Taxonomy" id="1315280"/>
    <lineage>
        <taxon>Bacteria</taxon>
        <taxon>Pseudomonadati</taxon>
        <taxon>Pseudomonadota</taxon>
        <taxon>Gammaproteobacteria</taxon>
        <taxon>Alteromonadales</taxon>
        <taxon>Pseudoalteromonadaceae</taxon>
        <taxon>Pseudoalteromonas</taxon>
    </lineage>
</organism>
<evidence type="ECO:0000313" key="4">
    <source>
        <dbReference type="Proteomes" id="UP000660708"/>
    </source>
</evidence>
<dbReference type="Gene3D" id="3.40.630.10">
    <property type="entry name" value="Zn peptidases"/>
    <property type="match status" value="1"/>
</dbReference>
<keyword evidence="4" id="KW-1185">Reference proteome</keyword>
<evidence type="ECO:0000259" key="2">
    <source>
        <dbReference type="PROSITE" id="PS52035"/>
    </source>
</evidence>
<comment type="caution">
    <text evidence="3">The sequence shown here is derived from an EMBL/GenBank/DDBJ whole genome shotgun (WGS) entry which is preliminary data.</text>
</comment>
<evidence type="ECO:0000256" key="1">
    <source>
        <dbReference type="PROSITE-ProRule" id="PRU01379"/>
    </source>
</evidence>